<dbReference type="PANTHER" id="PTHR43272:SF33">
    <property type="entry name" value="AMP-BINDING DOMAIN-CONTAINING PROTEIN-RELATED"/>
    <property type="match status" value="1"/>
</dbReference>
<evidence type="ECO:0000259" key="3">
    <source>
        <dbReference type="Pfam" id="PF00501"/>
    </source>
</evidence>
<organism evidence="4 5">
    <name type="scientific">Anseongella ginsenosidimutans</name>
    <dbReference type="NCBI Taxonomy" id="496056"/>
    <lineage>
        <taxon>Bacteria</taxon>
        <taxon>Pseudomonadati</taxon>
        <taxon>Bacteroidota</taxon>
        <taxon>Sphingobacteriia</taxon>
        <taxon>Sphingobacteriales</taxon>
        <taxon>Sphingobacteriaceae</taxon>
        <taxon>Anseongella</taxon>
    </lineage>
</organism>
<dbReference type="CDD" id="cd05907">
    <property type="entry name" value="VL_LC_FACS_like"/>
    <property type="match status" value="1"/>
</dbReference>
<dbReference type="Proteomes" id="UP000295807">
    <property type="component" value="Unassembled WGS sequence"/>
</dbReference>
<dbReference type="PANTHER" id="PTHR43272">
    <property type="entry name" value="LONG-CHAIN-FATTY-ACID--COA LIGASE"/>
    <property type="match status" value="1"/>
</dbReference>
<dbReference type="Pfam" id="PF00501">
    <property type="entry name" value="AMP-binding"/>
    <property type="match status" value="1"/>
</dbReference>
<name>A0A4R3KNQ4_9SPHI</name>
<proteinExistence type="predicted"/>
<sequence length="636" mass="70999">MDYLQGKTLPQLIRYVVKHIHPPEHPFLLYRGPQKYEPISYGEALDKADAISAWLLEMGIKKGDRLGLLLDNSPEYVYFDQALQQIGAVNVSVYPTIPEKDTAYILNDSGAKSLIAGNSFLLKKVLKIAGDCPALRFIIPAFDDHEKITGQNTGNKTIISLNDVIIQGKAVLESRKAEISALREDVQEEDLASLIYTSGTTGIPKGTMLTHANFVKNVKACLEHLTGAIDNDDTFLSFLPLSHVFERTATYHVCLAMGCKMAFAESLESLGRNMTEVQPSIMNVVPRLLEKIQDKVYKNATEGGGLKAKIFYWALNTGKKAREIREQGKSLPAGLSLQLAIAEKLVFRKIKEKTGGNLKFMISGGGAMPVSVGEFFSNLGIIVLEGYGLTETSPVVAVNLYERQAIGTVGPVIPGIEIGIQQPETQEIFTIQTHESHDPSFQSPEGEIIVRGHCIMKGYWNKPAETQAAIDRQGWFHTGDVGCFRQGNLKITDRIKNMLVNAYGKNVYPTPVENVYMKSNKIEQIFLVGDKQEYITAILVPNKELMMQTFDLHESFFSEPTPFIEDTRIINWLNEDIRSLSTELAKFERIKNFAVKRTPFTIDDGEMTPTLKIKRKVVEEKYAGMIRQLYKLPAVV</sequence>
<keyword evidence="1" id="KW-0547">Nucleotide-binding</keyword>
<dbReference type="GO" id="GO:0005524">
    <property type="term" value="F:ATP binding"/>
    <property type="evidence" value="ECO:0007669"/>
    <property type="project" value="UniProtKB-KW"/>
</dbReference>
<dbReference type="RefSeq" id="WP_132130163.1">
    <property type="nucleotide sequence ID" value="NZ_CP042432.1"/>
</dbReference>
<dbReference type="OrthoDB" id="9803968at2"/>
<dbReference type="InterPro" id="IPR042099">
    <property type="entry name" value="ANL_N_sf"/>
</dbReference>
<dbReference type="PROSITE" id="PS00455">
    <property type="entry name" value="AMP_BINDING"/>
    <property type="match status" value="1"/>
</dbReference>
<evidence type="ECO:0000256" key="2">
    <source>
        <dbReference type="ARBA" id="ARBA00022840"/>
    </source>
</evidence>
<dbReference type="AlphaFoldDB" id="A0A4R3KNQ4"/>
<dbReference type="InterPro" id="IPR000873">
    <property type="entry name" value="AMP-dep_synth/lig_dom"/>
</dbReference>
<evidence type="ECO:0000313" key="4">
    <source>
        <dbReference type="EMBL" id="TCS85446.1"/>
    </source>
</evidence>
<accession>A0A4R3KNQ4</accession>
<dbReference type="InterPro" id="IPR020845">
    <property type="entry name" value="AMP-binding_CS"/>
</dbReference>
<reference evidence="4 5" key="1">
    <citation type="submission" date="2019-03" db="EMBL/GenBank/DDBJ databases">
        <title>Genomic Encyclopedia of Type Strains, Phase IV (KMG-IV): sequencing the most valuable type-strain genomes for metagenomic binning, comparative biology and taxonomic classification.</title>
        <authorList>
            <person name="Goeker M."/>
        </authorList>
    </citation>
    <scope>NUCLEOTIDE SEQUENCE [LARGE SCALE GENOMIC DNA]</scope>
    <source>
        <strain evidence="4 5">DSM 21100</strain>
    </source>
</reference>
<dbReference type="Pfam" id="PF23562">
    <property type="entry name" value="AMP-binding_C_3"/>
    <property type="match status" value="1"/>
</dbReference>
<evidence type="ECO:0000256" key="1">
    <source>
        <dbReference type="ARBA" id="ARBA00022741"/>
    </source>
</evidence>
<protein>
    <submittedName>
        <fullName evidence="4">Long-chain acyl-CoA synthetase</fullName>
    </submittedName>
</protein>
<dbReference type="GO" id="GO:0016020">
    <property type="term" value="C:membrane"/>
    <property type="evidence" value="ECO:0007669"/>
    <property type="project" value="TreeGrafter"/>
</dbReference>
<dbReference type="GO" id="GO:0004467">
    <property type="term" value="F:long-chain fatty acid-CoA ligase activity"/>
    <property type="evidence" value="ECO:0007669"/>
    <property type="project" value="TreeGrafter"/>
</dbReference>
<feature type="domain" description="AMP-dependent synthetase/ligase" evidence="3">
    <location>
        <begin position="22"/>
        <end position="460"/>
    </location>
</feature>
<dbReference type="EMBL" id="SMAD01000012">
    <property type="protein sequence ID" value="TCS85446.1"/>
    <property type="molecule type" value="Genomic_DNA"/>
</dbReference>
<dbReference type="Gene3D" id="3.40.50.12780">
    <property type="entry name" value="N-terminal domain of ligase-like"/>
    <property type="match status" value="1"/>
</dbReference>
<dbReference type="SUPFAM" id="SSF56801">
    <property type="entry name" value="Acetyl-CoA synthetase-like"/>
    <property type="match status" value="1"/>
</dbReference>
<comment type="caution">
    <text evidence="4">The sequence shown here is derived from an EMBL/GenBank/DDBJ whole genome shotgun (WGS) entry which is preliminary data.</text>
</comment>
<keyword evidence="2" id="KW-0067">ATP-binding</keyword>
<keyword evidence="5" id="KW-1185">Reference proteome</keyword>
<gene>
    <name evidence="4" type="ORF">EDD80_11219</name>
</gene>
<evidence type="ECO:0000313" key="5">
    <source>
        <dbReference type="Proteomes" id="UP000295807"/>
    </source>
</evidence>